<evidence type="ECO:0000313" key="5">
    <source>
        <dbReference type="Proteomes" id="UP001595536"/>
    </source>
</evidence>
<reference evidence="5" key="1">
    <citation type="journal article" date="2019" name="Int. J. Syst. Evol. Microbiol.">
        <title>The Global Catalogue of Microorganisms (GCM) 10K type strain sequencing project: providing services to taxonomists for standard genome sequencing and annotation.</title>
        <authorList>
            <consortium name="The Broad Institute Genomics Platform"/>
            <consortium name="The Broad Institute Genome Sequencing Center for Infectious Disease"/>
            <person name="Wu L."/>
            <person name="Ma J."/>
        </authorList>
    </citation>
    <scope>NUCLEOTIDE SEQUENCE [LARGE SCALE GENOMIC DNA]</scope>
    <source>
        <strain evidence="5">CCM 7941</strain>
    </source>
</reference>
<dbReference type="EMBL" id="JBHRUV010000002">
    <property type="protein sequence ID" value="MFC3264808.1"/>
    <property type="molecule type" value="Genomic_DNA"/>
</dbReference>
<accession>A0ABV7LAH1</accession>
<protein>
    <submittedName>
        <fullName evidence="4">Uncharacterized protein</fullName>
    </submittedName>
</protein>
<evidence type="ECO:0000313" key="4">
    <source>
        <dbReference type="EMBL" id="MFC3264808.1"/>
    </source>
</evidence>
<keyword evidence="1 3" id="KW-0732">Signal</keyword>
<sequence length="699" mass="68159">MKRVLLASSALCGLAGVAGAQEVRWTGNGLDSEWENAANWNPAQVPGYDDTAIIGAGDASFPALNFGPGAASVPEASQIIVGPSGAGGRIDVTLTAQSGDGVWSSLGNDRVVVGQDGGAGVMNIYLPTQQEDMYAVLFLTTTGDENSRVSVGHGAGSTGVVNIFQAGKNPGLLTFPGTGVFTSRLTVGGEGGDGEINVDGAFVAAAYGVPGVDGYAVAVGDGPGSRGVVNVLSGGKVASGVGVSLADPFLPPVPATTVIGADGGDGTVRVTDGSGVSFAGGLVAGAGAGSAGRLNILSGGKGLSYSLLLGSDVPRETVVGYDGGSGEITISGQDSRLLVGGVSAPYAVEPDERADGSTGDLHVGRGGDGLVVVSDGGSLEVGQVSVDFDFSQPGMASASVTPSGMIFIADGIGASGAVVIGARAGETPAAPGVIKAAGVAFGAGDGRVVFSHTDTGLDFDLRLSGEGAIEVYAGETWINVDNRLPFTRTKRVFDRDTFSFDDEADGPYPGFSGQARLFGGALGLGHDGAIGAASVEALGDSALLYGAGVRIVNEVAVAEGVTLGLGVAAGASATQAGAVSGAGAIEKRGAGALTLTGPNGLTGEARIAEGVLALASDGALASAARVVASAGFDISATAAGAAIRSLAGGPSAWSPLATSALRSPRRPTVSTAKSAARAASASPAASRPSEAPTATPATR</sequence>
<dbReference type="Proteomes" id="UP001595536">
    <property type="component" value="Unassembled WGS sequence"/>
</dbReference>
<feature type="compositionally biased region" description="Low complexity" evidence="2">
    <location>
        <begin position="670"/>
        <end position="699"/>
    </location>
</feature>
<comment type="caution">
    <text evidence="4">The sequence shown here is derived from an EMBL/GenBank/DDBJ whole genome shotgun (WGS) entry which is preliminary data.</text>
</comment>
<dbReference type="NCBIfam" id="TIGR02601">
    <property type="entry name" value="autotrns_rpt"/>
    <property type="match status" value="1"/>
</dbReference>
<organism evidence="4 5">
    <name type="scientific">Camelimonas abortus</name>
    <dbReference type="NCBI Taxonomy" id="1017184"/>
    <lineage>
        <taxon>Bacteria</taxon>
        <taxon>Pseudomonadati</taxon>
        <taxon>Pseudomonadota</taxon>
        <taxon>Alphaproteobacteria</taxon>
        <taxon>Hyphomicrobiales</taxon>
        <taxon>Chelatococcaceae</taxon>
        <taxon>Camelimonas</taxon>
    </lineage>
</organism>
<evidence type="ECO:0000256" key="3">
    <source>
        <dbReference type="SAM" id="SignalP"/>
    </source>
</evidence>
<dbReference type="RefSeq" id="WP_376828810.1">
    <property type="nucleotide sequence ID" value="NZ_JBHLWR010000004.1"/>
</dbReference>
<dbReference type="SUPFAM" id="SSF51126">
    <property type="entry name" value="Pectin lyase-like"/>
    <property type="match status" value="1"/>
</dbReference>
<gene>
    <name evidence="4" type="ORF">ACFOEX_00345</name>
</gene>
<feature type="signal peptide" evidence="3">
    <location>
        <begin position="1"/>
        <end position="20"/>
    </location>
</feature>
<keyword evidence="5" id="KW-1185">Reference proteome</keyword>
<dbReference type="InterPro" id="IPR013425">
    <property type="entry name" value="Autotrns_rpt"/>
</dbReference>
<name>A0ABV7LAH1_9HYPH</name>
<evidence type="ECO:0000256" key="1">
    <source>
        <dbReference type="ARBA" id="ARBA00022729"/>
    </source>
</evidence>
<evidence type="ECO:0000256" key="2">
    <source>
        <dbReference type="SAM" id="MobiDB-lite"/>
    </source>
</evidence>
<proteinExistence type="predicted"/>
<feature type="region of interest" description="Disordered" evidence="2">
    <location>
        <begin position="656"/>
        <end position="699"/>
    </location>
</feature>
<feature type="chain" id="PRO_5045101597" evidence="3">
    <location>
        <begin position="21"/>
        <end position="699"/>
    </location>
</feature>
<dbReference type="InterPro" id="IPR011050">
    <property type="entry name" value="Pectin_lyase_fold/virulence"/>
</dbReference>